<evidence type="ECO:0000313" key="3">
    <source>
        <dbReference type="EnsemblProtists" id="EKX55263"/>
    </source>
</evidence>
<dbReference type="GeneID" id="17312240"/>
<dbReference type="Gene3D" id="3.80.10.10">
    <property type="entry name" value="Ribonuclease Inhibitor"/>
    <property type="match status" value="1"/>
</dbReference>
<dbReference type="EMBL" id="JH992965">
    <property type="protein sequence ID" value="EKX55263.1"/>
    <property type="molecule type" value="Genomic_DNA"/>
</dbReference>
<dbReference type="InterPro" id="IPR032675">
    <property type="entry name" value="LRR_dom_sf"/>
</dbReference>
<dbReference type="KEGG" id="gtt:GUITHDRAFT_99045"/>
<evidence type="ECO:0000313" key="2">
    <source>
        <dbReference type="EMBL" id="EKX55263.1"/>
    </source>
</evidence>
<feature type="region of interest" description="Disordered" evidence="1">
    <location>
        <begin position="1"/>
        <end position="97"/>
    </location>
</feature>
<gene>
    <name evidence="2" type="ORF">GUITHDRAFT_99045</name>
</gene>
<dbReference type="AlphaFoldDB" id="L1K4K1"/>
<reference evidence="4" key="2">
    <citation type="submission" date="2012-11" db="EMBL/GenBank/DDBJ databases">
        <authorList>
            <person name="Kuo A."/>
            <person name="Curtis B.A."/>
            <person name="Tanifuji G."/>
            <person name="Burki F."/>
            <person name="Gruber A."/>
            <person name="Irimia M."/>
            <person name="Maruyama S."/>
            <person name="Arias M.C."/>
            <person name="Ball S.G."/>
            <person name="Gile G.H."/>
            <person name="Hirakawa Y."/>
            <person name="Hopkins J.F."/>
            <person name="Rensing S.A."/>
            <person name="Schmutz J."/>
            <person name="Symeonidi A."/>
            <person name="Elias M."/>
            <person name="Eveleigh R.J."/>
            <person name="Herman E.K."/>
            <person name="Klute M.J."/>
            <person name="Nakayama T."/>
            <person name="Obornik M."/>
            <person name="Reyes-Prieto A."/>
            <person name="Armbrust E.V."/>
            <person name="Aves S.J."/>
            <person name="Beiko R.G."/>
            <person name="Coutinho P."/>
            <person name="Dacks J.B."/>
            <person name="Durnford D.G."/>
            <person name="Fast N.M."/>
            <person name="Green B.R."/>
            <person name="Grisdale C."/>
            <person name="Hempe F."/>
            <person name="Henrissat B."/>
            <person name="Hoppner M.P."/>
            <person name="Ishida K.-I."/>
            <person name="Kim E."/>
            <person name="Koreny L."/>
            <person name="Kroth P.G."/>
            <person name="Liu Y."/>
            <person name="Malik S.-B."/>
            <person name="Maier U.G."/>
            <person name="McRose D."/>
            <person name="Mock T."/>
            <person name="Neilson J.A."/>
            <person name="Onodera N.T."/>
            <person name="Poole A.M."/>
            <person name="Pritham E.J."/>
            <person name="Richards T.A."/>
            <person name="Rocap G."/>
            <person name="Roy S.W."/>
            <person name="Sarai C."/>
            <person name="Schaack S."/>
            <person name="Shirato S."/>
            <person name="Slamovits C.H."/>
            <person name="Spencer D.F."/>
            <person name="Suzuki S."/>
            <person name="Worden A.Z."/>
            <person name="Zauner S."/>
            <person name="Barry K."/>
            <person name="Bell C."/>
            <person name="Bharti A.K."/>
            <person name="Crow J.A."/>
            <person name="Grimwood J."/>
            <person name="Kramer R."/>
            <person name="Lindquist E."/>
            <person name="Lucas S."/>
            <person name="Salamov A."/>
            <person name="McFadden G.I."/>
            <person name="Lane C.E."/>
            <person name="Keeling P.J."/>
            <person name="Gray M.W."/>
            <person name="Grigoriev I.V."/>
            <person name="Archibald J.M."/>
        </authorList>
    </citation>
    <scope>NUCLEOTIDE SEQUENCE</scope>
    <source>
        <strain evidence="4">CCMP2712</strain>
    </source>
</reference>
<keyword evidence="4" id="KW-1185">Reference proteome</keyword>
<dbReference type="Proteomes" id="UP000011087">
    <property type="component" value="Unassembled WGS sequence"/>
</dbReference>
<organism evidence="2">
    <name type="scientific">Guillardia theta (strain CCMP2712)</name>
    <name type="common">Cryptophyte</name>
    <dbReference type="NCBI Taxonomy" id="905079"/>
    <lineage>
        <taxon>Eukaryota</taxon>
        <taxon>Cryptophyceae</taxon>
        <taxon>Pyrenomonadales</taxon>
        <taxon>Geminigeraceae</taxon>
        <taxon>Guillardia</taxon>
    </lineage>
</organism>
<dbReference type="EnsemblProtists" id="EKX55263">
    <property type="protein sequence ID" value="EKX55263"/>
    <property type="gene ID" value="GUITHDRAFT_99045"/>
</dbReference>
<evidence type="ECO:0000256" key="1">
    <source>
        <dbReference type="SAM" id="MobiDB-lite"/>
    </source>
</evidence>
<dbReference type="PANTHER" id="PTHR24114">
    <property type="entry name" value="LEUCINE RICH REPEAT FAMILY PROTEIN"/>
    <property type="match status" value="1"/>
</dbReference>
<feature type="compositionally biased region" description="Basic and acidic residues" evidence="1">
    <location>
        <begin position="276"/>
        <end position="295"/>
    </location>
</feature>
<dbReference type="eggNOG" id="ENOG502SBRI">
    <property type="taxonomic scope" value="Eukaryota"/>
</dbReference>
<name>L1K4K1_GUITC</name>
<feature type="compositionally biased region" description="Polar residues" evidence="1">
    <location>
        <begin position="16"/>
        <end position="26"/>
    </location>
</feature>
<dbReference type="OrthoDB" id="120976at2759"/>
<dbReference type="InterPro" id="IPR052394">
    <property type="entry name" value="LRR-containing"/>
</dbReference>
<dbReference type="Pfam" id="PF13516">
    <property type="entry name" value="LRR_6"/>
    <property type="match status" value="3"/>
</dbReference>
<feature type="compositionally biased region" description="Basic and acidic residues" evidence="1">
    <location>
        <begin position="58"/>
        <end position="85"/>
    </location>
</feature>
<dbReference type="RefSeq" id="XP_005842243.1">
    <property type="nucleotide sequence ID" value="XM_005842186.1"/>
</dbReference>
<protein>
    <submittedName>
        <fullName evidence="2 3">Uncharacterized protein</fullName>
    </submittedName>
</protein>
<reference evidence="2 4" key="1">
    <citation type="journal article" date="2012" name="Nature">
        <title>Algal genomes reveal evolutionary mosaicism and the fate of nucleomorphs.</title>
        <authorList>
            <consortium name="DOE Joint Genome Institute"/>
            <person name="Curtis B.A."/>
            <person name="Tanifuji G."/>
            <person name="Burki F."/>
            <person name="Gruber A."/>
            <person name="Irimia M."/>
            <person name="Maruyama S."/>
            <person name="Arias M.C."/>
            <person name="Ball S.G."/>
            <person name="Gile G.H."/>
            <person name="Hirakawa Y."/>
            <person name="Hopkins J.F."/>
            <person name="Kuo A."/>
            <person name="Rensing S.A."/>
            <person name="Schmutz J."/>
            <person name="Symeonidi A."/>
            <person name="Elias M."/>
            <person name="Eveleigh R.J."/>
            <person name="Herman E.K."/>
            <person name="Klute M.J."/>
            <person name="Nakayama T."/>
            <person name="Obornik M."/>
            <person name="Reyes-Prieto A."/>
            <person name="Armbrust E.V."/>
            <person name="Aves S.J."/>
            <person name="Beiko R.G."/>
            <person name="Coutinho P."/>
            <person name="Dacks J.B."/>
            <person name="Durnford D.G."/>
            <person name="Fast N.M."/>
            <person name="Green B.R."/>
            <person name="Grisdale C.J."/>
            <person name="Hempel F."/>
            <person name="Henrissat B."/>
            <person name="Hoppner M.P."/>
            <person name="Ishida K."/>
            <person name="Kim E."/>
            <person name="Koreny L."/>
            <person name="Kroth P.G."/>
            <person name="Liu Y."/>
            <person name="Malik S.B."/>
            <person name="Maier U.G."/>
            <person name="McRose D."/>
            <person name="Mock T."/>
            <person name="Neilson J.A."/>
            <person name="Onodera N.T."/>
            <person name="Poole A.M."/>
            <person name="Pritham E.J."/>
            <person name="Richards T.A."/>
            <person name="Rocap G."/>
            <person name="Roy S.W."/>
            <person name="Sarai C."/>
            <person name="Schaack S."/>
            <person name="Shirato S."/>
            <person name="Slamovits C.H."/>
            <person name="Spencer D.F."/>
            <person name="Suzuki S."/>
            <person name="Worden A.Z."/>
            <person name="Zauner S."/>
            <person name="Barry K."/>
            <person name="Bell C."/>
            <person name="Bharti A.K."/>
            <person name="Crow J.A."/>
            <person name="Grimwood J."/>
            <person name="Kramer R."/>
            <person name="Lindquist E."/>
            <person name="Lucas S."/>
            <person name="Salamov A."/>
            <person name="McFadden G.I."/>
            <person name="Lane C.E."/>
            <person name="Keeling P.J."/>
            <person name="Gray M.W."/>
            <person name="Grigoriev I.V."/>
            <person name="Archibald J.M."/>
        </authorList>
    </citation>
    <scope>NUCLEOTIDE SEQUENCE</scope>
    <source>
        <strain evidence="2 4">CCMP2712</strain>
    </source>
</reference>
<dbReference type="SUPFAM" id="SSF52047">
    <property type="entry name" value="RNI-like"/>
    <property type="match status" value="1"/>
</dbReference>
<dbReference type="PANTHER" id="PTHR24114:SF2">
    <property type="entry name" value="F-BOX DOMAIN-CONTAINING PROTEIN-RELATED"/>
    <property type="match status" value="1"/>
</dbReference>
<accession>L1K4K1</accession>
<evidence type="ECO:0000313" key="4">
    <source>
        <dbReference type="Proteomes" id="UP000011087"/>
    </source>
</evidence>
<dbReference type="SMART" id="SM00368">
    <property type="entry name" value="LRR_RI"/>
    <property type="match status" value="3"/>
</dbReference>
<feature type="region of interest" description="Disordered" evidence="1">
    <location>
        <begin position="276"/>
        <end position="302"/>
    </location>
</feature>
<dbReference type="HOGENOM" id="CLU_493003_0_0_1"/>
<proteinExistence type="predicted"/>
<sequence>MASTPAPRDAKERQHSLPTSACNSMERQQKTMDDCIDSTPMPVLDVQDLDGEDQNEEIELKRKLAFDEARESEGRSESLSEKDSAPSKPRTSRTTATKVSAQLLARIENNESGCDLKITALIPFVSLNSLCDALANNTSTERLDLEGCGVGDKGCLLIRDLFLKNKTIKHLDLQMNQISDVGCRHLSEILSQNVTLQKLYLGYNDIRDDGVYALIAAMRPQGQLEIVVNGNSYVSDQALARLDRALEQQWRPVMAKPRREASSPLPCSEKVEKLLKKPRVSEEGRKADKEKEAKPKGLKKQSAGRSLLPCSLAIDSTFYLSPPKKGSSSDDTCHTDPNLHRGAPFEYQILEKTNVRCPLFWKALDVPRSIEQTSFWSDLSKLSEGGDEHMRARKKLAERFHQQWTMLRTSISDQLEQECRDLQIQPNVGIFRSTCDFLARQKHYIKDSKKLTNRISEIKSEDIRKSVVETRVKELELKFRLNLRHMEEDIAREQKIEARVLAEMQGVKPHMQGGELPPGISQDSMIVHVPCPFQVDIVCCHVEADDAQDTVME</sequence>
<dbReference type="PaxDb" id="55529-EKX55263"/>
<dbReference type="InterPro" id="IPR001611">
    <property type="entry name" value="Leu-rich_rpt"/>
</dbReference>
<feature type="compositionally biased region" description="Acidic residues" evidence="1">
    <location>
        <begin position="47"/>
        <end position="57"/>
    </location>
</feature>
<reference evidence="3" key="3">
    <citation type="submission" date="2015-06" db="UniProtKB">
        <authorList>
            <consortium name="EnsemblProtists"/>
        </authorList>
    </citation>
    <scope>IDENTIFICATION</scope>
</reference>